<feature type="domain" description="NB-ARC" evidence="1">
    <location>
        <begin position="17"/>
        <end position="72"/>
    </location>
</feature>
<dbReference type="InterPro" id="IPR002182">
    <property type="entry name" value="NB-ARC"/>
</dbReference>
<dbReference type="AlphaFoldDB" id="A0A8K0HSY2"/>
<organism evidence="2 3">
    <name type="scientific">Cocos nucifera</name>
    <name type="common">Coconut palm</name>
    <dbReference type="NCBI Taxonomy" id="13894"/>
    <lineage>
        <taxon>Eukaryota</taxon>
        <taxon>Viridiplantae</taxon>
        <taxon>Streptophyta</taxon>
        <taxon>Embryophyta</taxon>
        <taxon>Tracheophyta</taxon>
        <taxon>Spermatophyta</taxon>
        <taxon>Magnoliopsida</taxon>
        <taxon>Liliopsida</taxon>
        <taxon>Arecaceae</taxon>
        <taxon>Arecoideae</taxon>
        <taxon>Cocoseae</taxon>
        <taxon>Attaleinae</taxon>
        <taxon>Cocos</taxon>
    </lineage>
</organism>
<dbReference type="Proteomes" id="UP000797356">
    <property type="component" value="Chromosome 1"/>
</dbReference>
<comment type="caution">
    <text evidence="2">The sequence shown here is derived from an EMBL/GenBank/DDBJ whole genome shotgun (WGS) entry which is preliminary data.</text>
</comment>
<dbReference type="OrthoDB" id="1742798at2759"/>
<dbReference type="SUPFAM" id="SSF52540">
    <property type="entry name" value="P-loop containing nucleoside triphosphate hydrolases"/>
    <property type="match status" value="1"/>
</dbReference>
<evidence type="ECO:0000259" key="1">
    <source>
        <dbReference type="Pfam" id="PF00931"/>
    </source>
</evidence>
<protein>
    <submittedName>
        <fullName evidence="2">Putative disease resistance protein</fullName>
    </submittedName>
</protein>
<dbReference type="PANTHER" id="PTHR19338">
    <property type="entry name" value="TRANSLOCASE OF INNER MITOCHONDRIAL MEMBRANE 13 HOMOLOG"/>
    <property type="match status" value="1"/>
</dbReference>
<dbReference type="EMBL" id="CM017872">
    <property type="protein sequence ID" value="KAG1326212.1"/>
    <property type="molecule type" value="Genomic_DNA"/>
</dbReference>
<dbReference type="InterPro" id="IPR027417">
    <property type="entry name" value="P-loop_NTPase"/>
</dbReference>
<evidence type="ECO:0000313" key="3">
    <source>
        <dbReference type="Proteomes" id="UP000797356"/>
    </source>
</evidence>
<dbReference type="Gene3D" id="3.40.50.300">
    <property type="entry name" value="P-loop containing nucleotide triphosphate hydrolases"/>
    <property type="match status" value="1"/>
</dbReference>
<name>A0A8K0HSY2_COCNU</name>
<dbReference type="GO" id="GO:0043531">
    <property type="term" value="F:ADP binding"/>
    <property type="evidence" value="ECO:0007669"/>
    <property type="project" value="InterPro"/>
</dbReference>
<keyword evidence="3" id="KW-1185">Reference proteome</keyword>
<reference evidence="2" key="1">
    <citation type="journal article" date="2017" name="Gigascience">
        <title>The genome draft of coconut (Cocos nucifera).</title>
        <authorList>
            <person name="Xiao Y."/>
            <person name="Xu P."/>
            <person name="Fan H."/>
            <person name="Baudouin L."/>
            <person name="Xia W."/>
            <person name="Bocs S."/>
            <person name="Xu J."/>
            <person name="Li Q."/>
            <person name="Guo A."/>
            <person name="Zhou L."/>
            <person name="Li J."/>
            <person name="Wu Y."/>
            <person name="Ma Z."/>
            <person name="Armero A."/>
            <person name="Issali A.E."/>
            <person name="Liu N."/>
            <person name="Peng M."/>
            <person name="Yang Y."/>
        </authorList>
    </citation>
    <scope>NUCLEOTIDE SEQUENCE</scope>
    <source>
        <tissue evidence="2">Spear leaf of Hainan Tall coconut</tissue>
    </source>
</reference>
<gene>
    <name evidence="2" type="ORF">COCNU_01G001460</name>
</gene>
<accession>A0A8K0HSY2</accession>
<dbReference type="Pfam" id="PF00931">
    <property type="entry name" value="NB-ARC"/>
    <property type="match status" value="1"/>
</dbReference>
<evidence type="ECO:0000313" key="2">
    <source>
        <dbReference type="EMBL" id="KAG1326212.1"/>
    </source>
</evidence>
<dbReference type="PANTHER" id="PTHR19338:SF0">
    <property type="entry name" value="MITOCHONDRIAL IMPORT INNER MEMBRANE TRANSLOCASE SUBUNIT TIM13"/>
    <property type="match status" value="1"/>
</dbReference>
<reference evidence="2" key="2">
    <citation type="submission" date="2019-07" db="EMBL/GenBank/DDBJ databases">
        <authorList>
            <person name="Yang Y."/>
            <person name="Bocs S."/>
            <person name="Baudouin L."/>
        </authorList>
    </citation>
    <scope>NUCLEOTIDE SEQUENCE</scope>
    <source>
        <tissue evidence="2">Spear leaf of Hainan Tall coconut</tissue>
    </source>
</reference>
<sequence>MGIEKLPYDDTDVIGLEDDKEKVEKQLVDPENKNRTVISTAGMGGLGRSTLARKVYNEPVIRKHFDTFAWVIELPQGIAEKAMGIKKKEETTSGIITLQDSKK</sequence>
<proteinExistence type="predicted"/>